<keyword evidence="4" id="KW-1185">Reference proteome</keyword>
<evidence type="ECO:0000256" key="1">
    <source>
        <dbReference type="SAM" id="MobiDB-lite"/>
    </source>
</evidence>
<dbReference type="STRING" id="947166.A0A1D1VTM2"/>
<feature type="region of interest" description="Disordered" evidence="1">
    <location>
        <begin position="316"/>
        <end position="337"/>
    </location>
</feature>
<organism evidence="3 4">
    <name type="scientific">Ramazzottius varieornatus</name>
    <name type="common">Water bear</name>
    <name type="synonym">Tardigrade</name>
    <dbReference type="NCBI Taxonomy" id="947166"/>
    <lineage>
        <taxon>Eukaryota</taxon>
        <taxon>Metazoa</taxon>
        <taxon>Ecdysozoa</taxon>
        <taxon>Tardigrada</taxon>
        <taxon>Eutardigrada</taxon>
        <taxon>Parachela</taxon>
        <taxon>Hypsibioidea</taxon>
        <taxon>Ramazzottiidae</taxon>
        <taxon>Ramazzottius</taxon>
    </lineage>
</organism>
<name>A0A1D1VTM2_RAMVA</name>
<comment type="caution">
    <text evidence="3">The sequence shown here is derived from an EMBL/GenBank/DDBJ whole genome shotgun (WGS) entry which is preliminary data.</text>
</comment>
<accession>A0A1D1VTM2</accession>
<evidence type="ECO:0000313" key="4">
    <source>
        <dbReference type="Proteomes" id="UP000186922"/>
    </source>
</evidence>
<dbReference type="Proteomes" id="UP000186922">
    <property type="component" value="Unassembled WGS sequence"/>
</dbReference>
<proteinExistence type="predicted"/>
<dbReference type="SMART" id="SM00494">
    <property type="entry name" value="ChtBD2"/>
    <property type="match status" value="4"/>
</dbReference>
<reference evidence="3 4" key="1">
    <citation type="journal article" date="2016" name="Nat. Commun.">
        <title>Extremotolerant tardigrade genome and improved radiotolerance of human cultured cells by tardigrade-unique protein.</title>
        <authorList>
            <person name="Hashimoto T."/>
            <person name="Horikawa D.D."/>
            <person name="Saito Y."/>
            <person name="Kuwahara H."/>
            <person name="Kozuka-Hata H."/>
            <person name="Shin-I T."/>
            <person name="Minakuchi Y."/>
            <person name="Ohishi K."/>
            <person name="Motoyama A."/>
            <person name="Aizu T."/>
            <person name="Enomoto A."/>
            <person name="Kondo K."/>
            <person name="Tanaka S."/>
            <person name="Hara Y."/>
            <person name="Koshikawa S."/>
            <person name="Sagara H."/>
            <person name="Miura T."/>
            <person name="Yokobori S."/>
            <person name="Miyagawa K."/>
            <person name="Suzuki Y."/>
            <person name="Kubo T."/>
            <person name="Oyama M."/>
            <person name="Kohara Y."/>
            <person name="Fujiyama A."/>
            <person name="Arakawa K."/>
            <person name="Katayama T."/>
            <person name="Toyoda A."/>
            <person name="Kunieda T."/>
        </authorList>
    </citation>
    <scope>NUCLEOTIDE SEQUENCE [LARGE SCALE GENOMIC DNA]</scope>
    <source>
        <strain evidence="3 4">YOKOZUNA-1</strain>
    </source>
</reference>
<evidence type="ECO:0000313" key="3">
    <source>
        <dbReference type="EMBL" id="GAV04872.1"/>
    </source>
</evidence>
<dbReference type="PROSITE" id="PS50940">
    <property type="entry name" value="CHIT_BIND_II"/>
    <property type="match status" value="2"/>
</dbReference>
<feature type="compositionally biased region" description="Low complexity" evidence="1">
    <location>
        <begin position="73"/>
        <end position="129"/>
    </location>
</feature>
<evidence type="ECO:0000259" key="2">
    <source>
        <dbReference type="PROSITE" id="PS50940"/>
    </source>
</evidence>
<gene>
    <name evidence="3" type="primary">RvY_15080</name>
    <name evidence="3" type="synonym">RvY_15080.3</name>
    <name evidence="3" type="ORF">RvY_15080-3</name>
</gene>
<dbReference type="AlphaFoldDB" id="A0A1D1VTM2"/>
<dbReference type="EMBL" id="BDGG01000011">
    <property type="protein sequence ID" value="GAV04872.1"/>
    <property type="molecule type" value="Genomic_DNA"/>
</dbReference>
<dbReference type="InterPro" id="IPR002557">
    <property type="entry name" value="Chitin-bd_dom"/>
</dbReference>
<protein>
    <recommendedName>
        <fullName evidence="2">Chitin-binding type-2 domain-containing protein</fullName>
    </recommendedName>
</protein>
<sequence>MYYALDCCSPFWCYCYSNTNATVQTCPVGQYFDSRSEWSQCRLSTALEFCPTVFVTTTAAPVTITTMAPTLPACPSTTTTPPTTTTTPPTTTTTPPTTTTTPPTTTTTTATTTPCATTTASGSGSTTGAPGAGRPNCYDRCDATFCANKPSNTGYYQVSPCSRNYCKCSAGVGTYLSCASGRYFDGSVPLGANSCRFGNATWCPPGGGLSGPPPKTLAELQPLCNNANCVARNNANMYYALDCCSPFWCYCYSNTNATVQTCPVGQYFDSRSEWSMCRPTTALEFCPTTFVTTTAAPATSASTGCPTGAPTTTVAPTTTAAPTSTASPTTTAAPTTTAVPTTTTAAVQRPNCYSRCDVTFCNGKAPGYYASDLCSRNLCGCNSTSGVTTAQYYGCPAGQYFNQSGQACVALGDATCPSSGTPKPTLPLSSVQQYCNAQNCADRLGQDTYYPLDCCSPFWCYCFGNGTIAVQTCPAGQIYDHRQEWVQCRPNTVVEYCLQ</sequence>
<feature type="domain" description="Chitin-binding type-2" evidence="2">
    <location>
        <begin position="143"/>
        <end position="205"/>
    </location>
</feature>
<dbReference type="GO" id="GO:0005576">
    <property type="term" value="C:extracellular region"/>
    <property type="evidence" value="ECO:0007669"/>
    <property type="project" value="InterPro"/>
</dbReference>
<dbReference type="GO" id="GO:0008061">
    <property type="term" value="F:chitin binding"/>
    <property type="evidence" value="ECO:0007669"/>
    <property type="project" value="InterPro"/>
</dbReference>
<feature type="region of interest" description="Disordered" evidence="1">
    <location>
        <begin position="73"/>
        <end position="131"/>
    </location>
</feature>
<feature type="domain" description="Chitin-binding type-2" evidence="2">
    <location>
        <begin position="358"/>
        <end position="418"/>
    </location>
</feature>